<dbReference type="HAMAP" id="MF_00601">
    <property type="entry name" value="EutC"/>
    <property type="match status" value="1"/>
</dbReference>
<comment type="subunit">
    <text evidence="5">The basic unit is a heterodimer which dimerizes to form tetramers. The heterotetramers trimerize; 6 large subunits form a core ring with 6 small subunits projecting outwards.</text>
</comment>
<keyword evidence="1 5" id="KW-0846">Cobalamin</keyword>
<dbReference type="EMBL" id="MKCT01000017">
    <property type="protein sequence ID" value="OHX20334.1"/>
    <property type="molecule type" value="Genomic_DNA"/>
</dbReference>
<dbReference type="InterPro" id="IPR009246">
    <property type="entry name" value="EutC"/>
</dbReference>
<comment type="function">
    <text evidence="5">Catalyzes the deamination of various vicinal amino-alcohols to oxo compounds. Allows this organism to utilize ethanolamine as the sole source of nitrogen and carbon in the presence of external vitamin B12.</text>
</comment>
<comment type="subcellular location">
    <subcellularLocation>
        <location evidence="5">Bacterial microcompartment</location>
    </subcellularLocation>
</comment>
<comment type="similarity">
    <text evidence="5">Belongs to the EutC family.</text>
</comment>
<evidence type="ECO:0000313" key="6">
    <source>
        <dbReference type="EMBL" id="OHX20334.1"/>
    </source>
</evidence>
<evidence type="ECO:0000313" key="7">
    <source>
        <dbReference type="Proteomes" id="UP000180280"/>
    </source>
</evidence>
<evidence type="ECO:0000256" key="1">
    <source>
        <dbReference type="ARBA" id="ARBA00022628"/>
    </source>
</evidence>
<dbReference type="EC" id="4.3.1.7" evidence="5"/>
<dbReference type="PANTHER" id="PTHR39330">
    <property type="entry name" value="ETHANOLAMINE AMMONIA-LYASE LIGHT CHAIN"/>
    <property type="match status" value="1"/>
</dbReference>
<name>A0ABX3CDL5_9NEIS</name>
<dbReference type="InterPro" id="IPR042255">
    <property type="entry name" value="EutC_N"/>
</dbReference>
<comment type="cofactor">
    <cofactor evidence="5">
        <name>adenosylcob(III)alamin</name>
        <dbReference type="ChEBI" id="CHEBI:18408"/>
    </cofactor>
    <text evidence="5">Binds between the large and small subunits.</text>
</comment>
<dbReference type="RefSeq" id="WP_071112757.1">
    <property type="nucleotide sequence ID" value="NZ_MKCT01000017.1"/>
</dbReference>
<feature type="binding site" evidence="5">
    <location>
        <position position="160"/>
    </location>
    <ligand>
        <name>adenosylcob(III)alamin</name>
        <dbReference type="ChEBI" id="CHEBI:18408"/>
    </ligand>
</feature>
<dbReference type="Proteomes" id="UP000180280">
    <property type="component" value="Unassembled WGS sequence"/>
</dbReference>
<dbReference type="InterPro" id="IPR042251">
    <property type="entry name" value="EutC_C"/>
</dbReference>
<organism evidence="6 7">
    <name type="scientific">Chromobacterium sphagni</name>
    <dbReference type="NCBI Taxonomy" id="1903179"/>
    <lineage>
        <taxon>Bacteria</taxon>
        <taxon>Pseudomonadati</taxon>
        <taxon>Pseudomonadota</taxon>
        <taxon>Betaproteobacteria</taxon>
        <taxon>Neisseriales</taxon>
        <taxon>Chromobacteriaceae</taxon>
        <taxon>Chromobacterium</taxon>
    </lineage>
</organism>
<evidence type="ECO:0000256" key="3">
    <source>
        <dbReference type="ARBA" id="ARBA00023285"/>
    </source>
</evidence>
<keyword evidence="4 5" id="KW-1283">Bacterial microcompartment</keyword>
<comment type="pathway">
    <text evidence="5">Amine and polyamine degradation; ethanolamine degradation.</text>
</comment>
<accession>A0ABX3CDL5</accession>
<evidence type="ECO:0000256" key="5">
    <source>
        <dbReference type="HAMAP-Rule" id="MF_00601"/>
    </source>
</evidence>
<dbReference type="Gene3D" id="3.40.50.11240">
    <property type="entry name" value="Ethanolamine ammonia-lyase light chain (EutC)"/>
    <property type="match status" value="1"/>
</dbReference>
<sequence length="267" mass="28789">MSQPDKHIVTEDGWSEFSSLTAARIALGRAGSSLPSRETLRFALAHAQARDAVHTPLDDAELARQLQADGHRVLLVHSAAVNRAEYLQRPDLGRRLDAVSRERLLAETRKGCDLLLVLADGLSSRAAAQHARPLLMELLPRLKEMDLQIGPLLLAREARVALADEAGECLEAKMTVMLIGERPGLSSPDSLGLYLTGAPRVGRSDAERNCISNVRPDGLPCPLAAFKLAWLIAAARGAQTGIALKDNSADDPGWAALLARQARLAQR</sequence>
<keyword evidence="2 5" id="KW-0456">Lyase</keyword>
<dbReference type="PANTHER" id="PTHR39330:SF1">
    <property type="entry name" value="ETHANOLAMINE AMMONIA-LYASE SMALL SUBUNIT"/>
    <property type="match status" value="1"/>
</dbReference>
<protein>
    <recommendedName>
        <fullName evidence="5">Ethanolamine ammonia-lyase small subunit</fullName>
        <shortName evidence="5">EAL small subunit</shortName>
        <ecNumber evidence="5">4.3.1.7</ecNumber>
    </recommendedName>
</protein>
<gene>
    <name evidence="5" type="primary">eutC</name>
    <name evidence="6" type="ORF">BI344_07555</name>
</gene>
<feature type="binding site" evidence="5">
    <location>
        <position position="210"/>
    </location>
    <ligand>
        <name>adenosylcob(III)alamin</name>
        <dbReference type="ChEBI" id="CHEBI:18408"/>
    </ligand>
</feature>
<evidence type="ECO:0000256" key="2">
    <source>
        <dbReference type="ARBA" id="ARBA00023239"/>
    </source>
</evidence>
<comment type="catalytic activity">
    <reaction evidence="5">
        <text>ethanolamine = acetaldehyde + NH4(+)</text>
        <dbReference type="Rhea" id="RHEA:15313"/>
        <dbReference type="ChEBI" id="CHEBI:15343"/>
        <dbReference type="ChEBI" id="CHEBI:28938"/>
        <dbReference type="ChEBI" id="CHEBI:57603"/>
        <dbReference type="EC" id="4.3.1.7"/>
    </reaction>
</comment>
<keyword evidence="7" id="KW-1185">Reference proteome</keyword>
<comment type="caution">
    <text evidence="6">The sequence shown here is derived from an EMBL/GenBank/DDBJ whole genome shotgun (WGS) entry which is preliminary data.</text>
</comment>
<evidence type="ECO:0000256" key="4">
    <source>
        <dbReference type="ARBA" id="ARBA00024446"/>
    </source>
</evidence>
<feature type="binding site" evidence="5">
    <location>
        <position position="181"/>
    </location>
    <ligand>
        <name>adenosylcob(III)alamin</name>
        <dbReference type="ChEBI" id="CHEBI:18408"/>
    </ligand>
</feature>
<dbReference type="PIRSF" id="PIRSF018982">
    <property type="entry name" value="EutC"/>
    <property type="match status" value="1"/>
</dbReference>
<dbReference type="Pfam" id="PF05985">
    <property type="entry name" value="EutC"/>
    <property type="match status" value="1"/>
</dbReference>
<dbReference type="Gene3D" id="1.10.30.40">
    <property type="entry name" value="Ethanolamine ammonia-lyase light chain (EutC), N-terminal domain"/>
    <property type="match status" value="1"/>
</dbReference>
<keyword evidence="3 5" id="KW-0170">Cobalt</keyword>
<reference evidence="6 7" key="1">
    <citation type="submission" date="2016-09" db="EMBL/GenBank/DDBJ databases">
        <title>Chromobacterium muskegensis sp. nov., an insecticidal bacterium isolated from Sphagnum bogs.</title>
        <authorList>
            <person name="Sparks M.E."/>
            <person name="Blackburn M.B."/>
            <person name="Gundersen-Rindal D.E."/>
            <person name="Mitchell A."/>
            <person name="Farrar R."/>
            <person name="Kuhar D."/>
        </authorList>
    </citation>
    <scope>NUCLEOTIDE SEQUENCE [LARGE SCALE GENOMIC DNA]</scope>
    <source>
        <strain evidence="6 7">14B-1</strain>
    </source>
</reference>
<dbReference type="NCBIfam" id="NF003971">
    <property type="entry name" value="PRK05465.1"/>
    <property type="match status" value="1"/>
</dbReference>
<proteinExistence type="inferred from homology"/>